<feature type="domain" description="GATA-type" evidence="7">
    <location>
        <begin position="140"/>
        <end position="180"/>
    </location>
</feature>
<feature type="non-terminal residue" evidence="8">
    <location>
        <position position="180"/>
    </location>
</feature>
<proteinExistence type="predicted"/>
<dbReference type="PANTHER" id="PTHR10071">
    <property type="entry name" value="TRANSCRIPTION FACTOR GATA FAMILY MEMBER"/>
    <property type="match status" value="1"/>
</dbReference>
<dbReference type="PROSITE" id="PS50114">
    <property type="entry name" value="GATA_ZN_FINGER_2"/>
    <property type="match status" value="1"/>
</dbReference>
<reference evidence="8" key="1">
    <citation type="submission" date="2020-05" db="EMBL/GenBank/DDBJ databases">
        <title>Phylogenomic resolution of chytrid fungi.</title>
        <authorList>
            <person name="Stajich J.E."/>
            <person name="Amses K."/>
            <person name="Simmons R."/>
            <person name="Seto K."/>
            <person name="Myers J."/>
            <person name="Bonds A."/>
            <person name="Quandt C.A."/>
            <person name="Barry K."/>
            <person name="Liu P."/>
            <person name="Grigoriev I."/>
            <person name="Longcore J.E."/>
            <person name="James T.Y."/>
        </authorList>
    </citation>
    <scope>NUCLEOTIDE SEQUENCE</scope>
    <source>
        <strain evidence="8">JEL0513</strain>
    </source>
</reference>
<dbReference type="InterPro" id="IPR039355">
    <property type="entry name" value="Transcription_factor_GATA"/>
</dbReference>
<dbReference type="AlphaFoldDB" id="A0AAD5SSL5"/>
<keyword evidence="9" id="KW-1185">Reference proteome</keyword>
<dbReference type="GO" id="GO:0000122">
    <property type="term" value="P:negative regulation of transcription by RNA polymerase II"/>
    <property type="evidence" value="ECO:0007669"/>
    <property type="project" value="TreeGrafter"/>
</dbReference>
<dbReference type="Proteomes" id="UP001211907">
    <property type="component" value="Unassembled WGS sequence"/>
</dbReference>
<keyword evidence="5" id="KW-0539">Nucleus</keyword>
<evidence type="ECO:0000256" key="1">
    <source>
        <dbReference type="ARBA" id="ARBA00004123"/>
    </source>
</evidence>
<evidence type="ECO:0000259" key="7">
    <source>
        <dbReference type="PROSITE" id="PS50114"/>
    </source>
</evidence>
<gene>
    <name evidence="8" type="ORF">HK100_004513</name>
</gene>
<keyword evidence="3 6" id="KW-0863">Zinc-finger</keyword>
<accession>A0AAD5SSL5</accession>
<evidence type="ECO:0000256" key="2">
    <source>
        <dbReference type="ARBA" id="ARBA00022723"/>
    </source>
</evidence>
<evidence type="ECO:0000256" key="3">
    <source>
        <dbReference type="ARBA" id="ARBA00022771"/>
    </source>
</evidence>
<dbReference type="GO" id="GO:0005634">
    <property type="term" value="C:nucleus"/>
    <property type="evidence" value="ECO:0007669"/>
    <property type="project" value="UniProtKB-SubCell"/>
</dbReference>
<dbReference type="PRINTS" id="PR00619">
    <property type="entry name" value="GATAZNFINGER"/>
</dbReference>
<sequence>MVSSSSLSLDFSDVDQASFFKNVQVIQSSLIQSDILNCSFTSFDNNLNKNSNNKCVIASNGCLISKDQYMPYEFLLECSPAQLPIRREYLSLVSVLPTSSSQKTPQTPLSTTSRLSSPTATTDWLISALLPEFSKPLPPEKPKHVCANCQGTETSVWRKDSNRNTLCNACGLFRKQHGYN</sequence>
<evidence type="ECO:0000313" key="9">
    <source>
        <dbReference type="Proteomes" id="UP001211907"/>
    </source>
</evidence>
<dbReference type="InterPro" id="IPR013088">
    <property type="entry name" value="Znf_NHR/GATA"/>
</dbReference>
<comment type="caution">
    <text evidence="8">The sequence shown here is derived from an EMBL/GenBank/DDBJ whole genome shotgun (WGS) entry which is preliminary data.</text>
</comment>
<dbReference type="GO" id="GO:0045944">
    <property type="term" value="P:positive regulation of transcription by RNA polymerase II"/>
    <property type="evidence" value="ECO:0007669"/>
    <property type="project" value="TreeGrafter"/>
</dbReference>
<keyword evidence="2" id="KW-0479">Metal-binding</keyword>
<dbReference type="EMBL" id="JADGJH010002214">
    <property type="protein sequence ID" value="KAJ3101600.1"/>
    <property type="molecule type" value="Genomic_DNA"/>
</dbReference>
<evidence type="ECO:0000256" key="4">
    <source>
        <dbReference type="ARBA" id="ARBA00022833"/>
    </source>
</evidence>
<organism evidence="8 9">
    <name type="scientific">Physocladia obscura</name>
    <dbReference type="NCBI Taxonomy" id="109957"/>
    <lineage>
        <taxon>Eukaryota</taxon>
        <taxon>Fungi</taxon>
        <taxon>Fungi incertae sedis</taxon>
        <taxon>Chytridiomycota</taxon>
        <taxon>Chytridiomycota incertae sedis</taxon>
        <taxon>Chytridiomycetes</taxon>
        <taxon>Chytridiales</taxon>
        <taxon>Chytriomycetaceae</taxon>
        <taxon>Physocladia</taxon>
    </lineage>
</organism>
<dbReference type="CDD" id="cd00202">
    <property type="entry name" value="ZnF_GATA"/>
    <property type="match status" value="1"/>
</dbReference>
<dbReference type="SUPFAM" id="SSF57716">
    <property type="entry name" value="Glucocorticoid receptor-like (DNA-binding domain)"/>
    <property type="match status" value="1"/>
</dbReference>
<comment type="subcellular location">
    <subcellularLocation>
        <location evidence="1">Nucleus</location>
    </subcellularLocation>
</comment>
<name>A0AAD5SSL5_9FUNG</name>
<evidence type="ECO:0000313" key="8">
    <source>
        <dbReference type="EMBL" id="KAJ3101600.1"/>
    </source>
</evidence>
<dbReference type="Gene3D" id="3.30.50.10">
    <property type="entry name" value="Erythroid Transcription Factor GATA-1, subunit A"/>
    <property type="match status" value="1"/>
</dbReference>
<dbReference type="Pfam" id="PF00320">
    <property type="entry name" value="GATA"/>
    <property type="match status" value="1"/>
</dbReference>
<dbReference type="GO" id="GO:0000981">
    <property type="term" value="F:DNA-binding transcription factor activity, RNA polymerase II-specific"/>
    <property type="evidence" value="ECO:0007669"/>
    <property type="project" value="TreeGrafter"/>
</dbReference>
<keyword evidence="4" id="KW-0862">Zinc</keyword>
<evidence type="ECO:0000256" key="6">
    <source>
        <dbReference type="PROSITE-ProRule" id="PRU00094"/>
    </source>
</evidence>
<dbReference type="GO" id="GO:0000978">
    <property type="term" value="F:RNA polymerase II cis-regulatory region sequence-specific DNA binding"/>
    <property type="evidence" value="ECO:0007669"/>
    <property type="project" value="TreeGrafter"/>
</dbReference>
<evidence type="ECO:0000256" key="5">
    <source>
        <dbReference type="ARBA" id="ARBA00023242"/>
    </source>
</evidence>
<dbReference type="PANTHER" id="PTHR10071:SF281">
    <property type="entry name" value="BOX A-BINDING FACTOR-RELATED"/>
    <property type="match status" value="1"/>
</dbReference>
<protein>
    <recommendedName>
        <fullName evidence="7">GATA-type domain-containing protein</fullName>
    </recommendedName>
</protein>
<dbReference type="SMART" id="SM00401">
    <property type="entry name" value="ZnF_GATA"/>
    <property type="match status" value="1"/>
</dbReference>
<dbReference type="InterPro" id="IPR000679">
    <property type="entry name" value="Znf_GATA"/>
</dbReference>
<dbReference type="GO" id="GO:0008270">
    <property type="term" value="F:zinc ion binding"/>
    <property type="evidence" value="ECO:0007669"/>
    <property type="project" value="UniProtKB-KW"/>
</dbReference>